<gene>
    <name evidence="1" type="ORF">DDV96_08235</name>
</gene>
<evidence type="ECO:0000313" key="1">
    <source>
        <dbReference type="EMBL" id="PVW14511.1"/>
    </source>
</evidence>
<comment type="caution">
    <text evidence="1">The sequence shown here is derived from an EMBL/GenBank/DDBJ whole genome shotgun (WGS) entry which is preliminary data.</text>
</comment>
<protein>
    <submittedName>
        <fullName evidence="1">Uncharacterized protein</fullName>
    </submittedName>
</protein>
<keyword evidence="2" id="KW-1185">Reference proteome</keyword>
<reference evidence="1 2" key="1">
    <citation type="submission" date="2018-04" db="EMBL/GenBank/DDBJ databases">
        <title>Marixanthomonas spongiae HN-E44 sp. nov., isolated from a marine sponge.</title>
        <authorList>
            <person name="Luo L."/>
            <person name="Zhuang L."/>
        </authorList>
    </citation>
    <scope>NUCLEOTIDE SEQUENCE [LARGE SCALE GENOMIC DNA]</scope>
    <source>
        <strain evidence="1 2">HN-E44</strain>
    </source>
</reference>
<dbReference type="AlphaFoldDB" id="A0A2U0I069"/>
<sequence>MDQNIYFSQHNIRSTKRLLYNTVLFKFGFGTYSEELRFSVQSLLKHIPKLRKKTQSQLSVNTYVFKTQIDCKNFPIKIINAKGRTQKKIVQKPNFSF</sequence>
<organism evidence="1 2">
    <name type="scientific">Marixanthomonas spongiae</name>
    <dbReference type="NCBI Taxonomy" id="2174845"/>
    <lineage>
        <taxon>Bacteria</taxon>
        <taxon>Pseudomonadati</taxon>
        <taxon>Bacteroidota</taxon>
        <taxon>Flavobacteriia</taxon>
        <taxon>Flavobacteriales</taxon>
        <taxon>Flavobacteriaceae</taxon>
        <taxon>Marixanthomonas</taxon>
    </lineage>
</organism>
<name>A0A2U0I069_9FLAO</name>
<proteinExistence type="predicted"/>
<dbReference type="EMBL" id="QEHR01000005">
    <property type="protein sequence ID" value="PVW14511.1"/>
    <property type="molecule type" value="Genomic_DNA"/>
</dbReference>
<dbReference type="Proteomes" id="UP000245962">
    <property type="component" value="Unassembled WGS sequence"/>
</dbReference>
<evidence type="ECO:0000313" key="2">
    <source>
        <dbReference type="Proteomes" id="UP000245962"/>
    </source>
</evidence>
<accession>A0A2U0I069</accession>